<feature type="compositionally biased region" description="Basic and acidic residues" evidence="1">
    <location>
        <begin position="62"/>
        <end position="71"/>
    </location>
</feature>
<sequence>MDLRLRAIFLLVTTLLPSICVVRSARHVSELDRETTTLAAGVRSLTASDEYSEVESSHHIEYSDYSSEHSHNSTASHEYGSTEGKCVACGGHLWV</sequence>
<evidence type="ECO:0000313" key="3">
    <source>
        <dbReference type="EMBL" id="KAK3280125.1"/>
    </source>
</evidence>
<evidence type="ECO:0000256" key="1">
    <source>
        <dbReference type="SAM" id="MobiDB-lite"/>
    </source>
</evidence>
<protein>
    <submittedName>
        <fullName evidence="3">Uncharacterized protein</fullName>
    </submittedName>
</protein>
<dbReference type="AlphaFoldDB" id="A0AAE0GLF5"/>
<feature type="non-terminal residue" evidence="3">
    <location>
        <position position="95"/>
    </location>
</feature>
<reference evidence="3 4" key="1">
    <citation type="journal article" date="2015" name="Genome Biol. Evol.">
        <title>Comparative Genomics of a Bacterivorous Green Alga Reveals Evolutionary Causalities and Consequences of Phago-Mixotrophic Mode of Nutrition.</title>
        <authorList>
            <person name="Burns J.A."/>
            <person name="Paasch A."/>
            <person name="Narechania A."/>
            <person name="Kim E."/>
        </authorList>
    </citation>
    <scope>NUCLEOTIDE SEQUENCE [LARGE SCALE GENOMIC DNA]</scope>
    <source>
        <strain evidence="3 4">PLY_AMNH</strain>
    </source>
</reference>
<dbReference type="Proteomes" id="UP001190700">
    <property type="component" value="Unassembled WGS sequence"/>
</dbReference>
<evidence type="ECO:0000256" key="2">
    <source>
        <dbReference type="SAM" id="SignalP"/>
    </source>
</evidence>
<feature type="signal peptide" evidence="2">
    <location>
        <begin position="1"/>
        <end position="24"/>
    </location>
</feature>
<organism evidence="3 4">
    <name type="scientific">Cymbomonas tetramitiformis</name>
    <dbReference type="NCBI Taxonomy" id="36881"/>
    <lineage>
        <taxon>Eukaryota</taxon>
        <taxon>Viridiplantae</taxon>
        <taxon>Chlorophyta</taxon>
        <taxon>Pyramimonadophyceae</taxon>
        <taxon>Pyramimonadales</taxon>
        <taxon>Pyramimonadaceae</taxon>
        <taxon>Cymbomonas</taxon>
    </lineage>
</organism>
<proteinExistence type="predicted"/>
<name>A0AAE0GLF5_9CHLO</name>
<feature type="region of interest" description="Disordered" evidence="1">
    <location>
        <begin position="62"/>
        <end position="84"/>
    </location>
</feature>
<accession>A0AAE0GLF5</accession>
<evidence type="ECO:0000313" key="4">
    <source>
        <dbReference type="Proteomes" id="UP001190700"/>
    </source>
</evidence>
<comment type="caution">
    <text evidence="3">The sequence shown here is derived from an EMBL/GenBank/DDBJ whole genome shotgun (WGS) entry which is preliminary data.</text>
</comment>
<dbReference type="EMBL" id="LGRX02004527">
    <property type="protein sequence ID" value="KAK3280125.1"/>
    <property type="molecule type" value="Genomic_DNA"/>
</dbReference>
<gene>
    <name evidence="3" type="ORF">CYMTET_12023</name>
</gene>
<keyword evidence="2" id="KW-0732">Signal</keyword>
<feature type="chain" id="PRO_5041918118" evidence="2">
    <location>
        <begin position="25"/>
        <end position="95"/>
    </location>
</feature>
<keyword evidence="4" id="KW-1185">Reference proteome</keyword>